<dbReference type="SMART" id="SM00216">
    <property type="entry name" value="VWD"/>
    <property type="match status" value="1"/>
</dbReference>
<feature type="region of interest" description="Disordered" evidence="8">
    <location>
        <begin position="1111"/>
        <end position="1130"/>
    </location>
</feature>
<feature type="domain" description="Vitellogenin" evidence="10">
    <location>
        <begin position="24"/>
        <end position="657"/>
    </location>
</feature>
<organism evidence="12 13">
    <name type="scientific">Coilia grayii</name>
    <name type="common">Gray's grenadier anchovy</name>
    <dbReference type="NCBI Taxonomy" id="363190"/>
    <lineage>
        <taxon>Eukaryota</taxon>
        <taxon>Metazoa</taxon>
        <taxon>Chordata</taxon>
        <taxon>Craniata</taxon>
        <taxon>Vertebrata</taxon>
        <taxon>Euteleostomi</taxon>
        <taxon>Actinopterygii</taxon>
        <taxon>Neopterygii</taxon>
        <taxon>Teleostei</taxon>
        <taxon>Clupei</taxon>
        <taxon>Clupeiformes</taxon>
        <taxon>Clupeoidei</taxon>
        <taxon>Engraulidae</taxon>
        <taxon>Coilinae</taxon>
        <taxon>Coilia</taxon>
    </lineage>
</organism>
<dbReference type="InterPro" id="IPR015255">
    <property type="entry name" value="Vitellinogen_open_b-sht"/>
</dbReference>
<evidence type="ECO:0000259" key="11">
    <source>
        <dbReference type="PROSITE" id="PS51233"/>
    </source>
</evidence>
<evidence type="ECO:0008006" key="14">
    <source>
        <dbReference type="Google" id="ProtNLM"/>
    </source>
</evidence>
<dbReference type="PROSITE" id="PS51211">
    <property type="entry name" value="VITELLOGENIN"/>
    <property type="match status" value="1"/>
</dbReference>
<dbReference type="PANTHER" id="PTHR23345">
    <property type="entry name" value="VITELLOGENIN-RELATED"/>
    <property type="match status" value="1"/>
</dbReference>
<dbReference type="InterPro" id="IPR015816">
    <property type="entry name" value="Vitellinogen_b-sht_N"/>
</dbReference>
<dbReference type="InterPro" id="IPR050733">
    <property type="entry name" value="Vitellogenin/Apolipophorin"/>
</dbReference>
<evidence type="ECO:0000256" key="9">
    <source>
        <dbReference type="SAM" id="SignalP"/>
    </source>
</evidence>
<keyword evidence="5" id="KW-0325">Glycoprotein</keyword>
<dbReference type="SMART" id="SM01169">
    <property type="entry name" value="DUF1943"/>
    <property type="match status" value="1"/>
</dbReference>
<dbReference type="InterPro" id="IPR001747">
    <property type="entry name" value="Vitellogenin_N"/>
</dbReference>
<evidence type="ECO:0000256" key="7">
    <source>
        <dbReference type="PROSITE-ProRule" id="PRU00557"/>
    </source>
</evidence>
<protein>
    <recommendedName>
        <fullName evidence="14">Phosvitin</fullName>
    </recommendedName>
</protein>
<evidence type="ECO:0000256" key="5">
    <source>
        <dbReference type="ARBA" id="ARBA00023180"/>
    </source>
</evidence>
<dbReference type="SMART" id="SM01170">
    <property type="entry name" value="DUF1944"/>
    <property type="match status" value="1"/>
</dbReference>
<evidence type="ECO:0000313" key="12">
    <source>
        <dbReference type="EMBL" id="KAL2090120.1"/>
    </source>
</evidence>
<comment type="caution">
    <text evidence="7">Lacks conserved residue(s) required for the propagation of feature annotation.</text>
</comment>
<dbReference type="InterPro" id="IPR015819">
    <property type="entry name" value="Lipid_transp_b-sht_shell"/>
</dbReference>
<evidence type="ECO:0000259" key="10">
    <source>
        <dbReference type="PROSITE" id="PS51211"/>
    </source>
</evidence>
<dbReference type="InterPro" id="IPR001846">
    <property type="entry name" value="VWF_type-D"/>
</dbReference>
<keyword evidence="13" id="KW-1185">Reference proteome</keyword>
<dbReference type="InterPro" id="IPR037088">
    <property type="entry name" value="Vitellinogen_b-sht_shell_sf"/>
</dbReference>
<evidence type="ECO:0000256" key="3">
    <source>
        <dbReference type="ARBA" id="ARBA00022761"/>
    </source>
</evidence>
<evidence type="ECO:0000256" key="4">
    <source>
        <dbReference type="ARBA" id="ARBA00023157"/>
    </source>
</evidence>
<dbReference type="PANTHER" id="PTHR23345:SF9">
    <property type="entry name" value="VITELLOGENIN-RELATED"/>
    <property type="match status" value="1"/>
</dbReference>
<name>A0ABD1JTE9_9TELE</name>
<feature type="chain" id="PRO_5044755935" description="Phosvitin" evidence="9">
    <location>
        <begin position="16"/>
        <end position="1647"/>
    </location>
</feature>
<keyword evidence="4 7" id="KW-1015">Disulfide bond</keyword>
<dbReference type="Gene3D" id="2.20.80.10">
    <property type="entry name" value="Lipovitellin-phosvitin complex, chain A, domain 4"/>
    <property type="match status" value="1"/>
</dbReference>
<dbReference type="EMBL" id="JBHFQA010000012">
    <property type="protein sequence ID" value="KAL2090120.1"/>
    <property type="molecule type" value="Genomic_DNA"/>
</dbReference>
<evidence type="ECO:0000313" key="13">
    <source>
        <dbReference type="Proteomes" id="UP001591681"/>
    </source>
</evidence>
<keyword evidence="1" id="KW-0597">Phosphoprotein</keyword>
<dbReference type="InterPro" id="IPR015258">
    <property type="entry name" value="Vitellinogen_b-sht_shell"/>
</dbReference>
<comment type="function">
    <text evidence="6">Precursor of the major egg-yolk proteins that are sources of nutrients during early development of oviparous organisms.</text>
</comment>
<comment type="caution">
    <text evidence="12">The sequence shown here is derived from an EMBL/GenBank/DDBJ whole genome shotgun (WGS) entry which is preliminary data.</text>
</comment>
<dbReference type="Pfam" id="PF09175">
    <property type="entry name" value="Vit_b-sht_shell"/>
    <property type="match status" value="1"/>
</dbReference>
<dbReference type="Gene3D" id="2.20.90.10">
    <property type="entry name" value="Vitellinogen, beta-sheet shell domain"/>
    <property type="match status" value="1"/>
</dbReference>
<evidence type="ECO:0000256" key="6">
    <source>
        <dbReference type="ARBA" id="ARBA00057087"/>
    </source>
</evidence>
<dbReference type="FunFam" id="2.20.80.10:FF:000001">
    <property type="entry name" value="Vitellogenin 7"/>
    <property type="match status" value="1"/>
</dbReference>
<dbReference type="Gene3D" id="1.25.10.20">
    <property type="entry name" value="Vitellinogen, superhelical"/>
    <property type="match status" value="1"/>
</dbReference>
<dbReference type="Gene3D" id="2.30.230.10">
    <property type="entry name" value="Lipovitellin, beta-sheet shell regions, chain A"/>
    <property type="match status" value="1"/>
</dbReference>
<dbReference type="Pfam" id="PF09172">
    <property type="entry name" value="Vit_open_b-sht"/>
    <property type="match status" value="1"/>
</dbReference>
<dbReference type="Gene3D" id="2.20.50.20">
    <property type="entry name" value="Lipovitellin. Chain A, domain 3"/>
    <property type="match status" value="2"/>
</dbReference>
<reference evidence="12 13" key="1">
    <citation type="submission" date="2024-09" db="EMBL/GenBank/DDBJ databases">
        <title>A chromosome-level genome assembly of Gray's grenadier anchovy, Coilia grayii.</title>
        <authorList>
            <person name="Fu Z."/>
        </authorList>
    </citation>
    <scope>NUCLEOTIDE SEQUENCE [LARGE SCALE GENOMIC DNA]</scope>
    <source>
        <strain evidence="12">G4</strain>
        <tissue evidence="12">Muscle</tissue>
    </source>
</reference>
<evidence type="ECO:0000256" key="2">
    <source>
        <dbReference type="ARBA" id="ARBA00022729"/>
    </source>
</evidence>
<feature type="disulfide bond" evidence="7">
    <location>
        <begin position="162"/>
        <end position="188"/>
    </location>
</feature>
<dbReference type="InterPro" id="IPR011030">
    <property type="entry name" value="Lipovitellin_superhlx_dom"/>
</dbReference>
<sequence>MRLLVLALTLALVAGQHVNFAPAFAAGKTYVYKYEALLLGGLPVEGLARAGLKVRSKVLIGAVADNIFLMKLADPEIFEYSGVWPRDPFVPAAKLTAALAAQLAIPVKFEYANGVVGRVFAPAAVSTTVLNVHRGILNILQLNLKKTQNVYEMQEAGAQGVCKTHYVIIEDVKAERIVVTKSKDLSICQERIIKDVGLAYLETLHAKSLTGAATYTYIMKAGATGALITEATVRELHQVTPVAKMGGVAEMEAKQYLTFMAIEKTAIAPIKADYVARGSLMYEFGTEIHQAPIDLMKITNAQAQAVEILHHIVANNAAKVHEDAPLKFIQLVQVLRVATFENIEAIWAQFGARHEYRRFILDAIPVVGTPAAVRFIKEKFVAGAIAVPEAVQILVAAVHMVPADMEIIRLVSTLALHHKVQANPILREIAMLGYGTMIGKYCAEVPTCPAELLKPIHDRAIEAIAKADVAEIILLVKVLGNAGHPASLKTIMKILPGFGAAAAGLPVRVHVDAVLALRNIARREPKMVQPVALQLFMGEALHPELRMVAAVVLFETKPGVALVATAATVLKKEKSMQIVSFVYSYVRALARSTAPDFAAVAAACNVAIRILSPKLDRLSYRYSKAIYFDVFRNAEMAGAAAAAFIINDGATILPTAVVAKARAYLAGAAADVIEVGVRTEGIQEALLKTRALEDLENDRLTKMKRVMKAIADWKALPNNQPLASVYVKFFGQEIAFANIDKAVINEVVRLATGAEARTMVKDALMALQAGVAAQVAKPMLVAEVRRIFPTAVGVPMEISLYSAAVAAAAIKVKAAITPPVAEPINIAALMKADIKLEAEAIPSIAMHTYAVMGVNTALVQAAVMARARAVTMVPARLAIRADIPKLNFKIEALPVEVPEHIAAIRVETLAIARNIENLAAARITPIVPVVAAQHVSSERISIGRSVAKSSQIIHSASAEIQPQLRPTAPIHKTICVPAAFLGIKACFELSSSNGALIRTMPLLNILGEHAAVVVVKPADGPAIERVEIEVEVGPKAAEKILKKINIISGDIPIGRTIVSKLKKIIEPVLRRNSSSSSSSSRRSSISSSSSSRASKIVASSSSSLISSAWFGSSSSSSSSSSSISSSSHMTKTTIKQHPFKKFHKDQHLNLKISSAHIRSSASSAASFEAIYRKNKFLGNAVAPAVVAIVRAVRADHKMLGYQAAAYIDKANFRVQTIIAALAEADNWKMCADGVVLSKHKVMAKIAWGAECQEFAAILKAEAGLFGEHPAARVELQWEKIPAAVTAYAERVARYIPGVAFVAGITMTKAKNSKRQVEVTVAIPTARTADIIVKLPMMTLAKLGIALPIAVPIGADAIIRTIPVDSIIHQLQYLYGEATAVQCSLVQNKLTTFNDRTYRLEMPASCYQVLAQDCSAELKFTVLLKKDQLTEKNHVNVKIADIDVDLYPIGNDVQIKINGVEVPIANLPYKHPLGIVQIIKKAQGVSLHAPSLGLQEVYFGKGTWRVNVADWMKGQTCGLCGKADGEIRQEYSTPSGYLTKSPVSFAHSWVLSAESCRDSTQCRMKLESVKLEKEIINNGQNSKCYSVEPVLRCLPGCLPLKTMPVTIGYHCLPIDSAIVDLSNISEKSVDLRETAEAHMACQCHAQCA</sequence>
<keyword evidence="3" id="KW-0758">Storage protein</keyword>
<dbReference type="SUPFAM" id="SSF56968">
    <property type="entry name" value="Lipovitellin-phosvitin complex, beta-sheet shell regions"/>
    <property type="match status" value="3"/>
</dbReference>
<evidence type="ECO:0000256" key="1">
    <source>
        <dbReference type="ARBA" id="ARBA00022553"/>
    </source>
</evidence>
<proteinExistence type="predicted"/>
<dbReference type="FunFam" id="2.30.230.10:FF:000002">
    <property type="entry name" value="Vitellogenin 7"/>
    <property type="match status" value="1"/>
</dbReference>
<accession>A0ABD1JTE9</accession>
<dbReference type="Pfam" id="PF00094">
    <property type="entry name" value="VWD"/>
    <property type="match status" value="1"/>
</dbReference>
<dbReference type="SMART" id="SM00638">
    <property type="entry name" value="LPD_N"/>
    <property type="match status" value="1"/>
</dbReference>
<dbReference type="InterPro" id="IPR015817">
    <property type="entry name" value="Vitellinogen_open_b-sht_sub1"/>
</dbReference>
<feature type="compositionally biased region" description="Low complexity" evidence="8">
    <location>
        <begin position="1111"/>
        <end position="1127"/>
    </location>
</feature>
<feature type="domain" description="VWFD" evidence="11">
    <location>
        <begin position="1380"/>
        <end position="1556"/>
    </location>
</feature>
<feature type="signal peptide" evidence="9">
    <location>
        <begin position="1"/>
        <end position="15"/>
    </location>
</feature>
<dbReference type="PROSITE" id="PS51233">
    <property type="entry name" value="VWFD"/>
    <property type="match status" value="1"/>
</dbReference>
<dbReference type="FunFam" id="2.20.90.10:FF:000001">
    <property type="entry name" value="Vitellogenin 7"/>
    <property type="match status" value="1"/>
</dbReference>
<dbReference type="FunFam" id="2.20.50.20:FF:000001">
    <property type="entry name" value="Vitellogenin 5"/>
    <property type="match status" value="1"/>
</dbReference>
<dbReference type="FunFam" id="1.25.10.20:FF:000002">
    <property type="entry name" value="Vitellogenin 7"/>
    <property type="match status" value="1"/>
</dbReference>
<dbReference type="SUPFAM" id="SSF48431">
    <property type="entry name" value="Lipovitellin-phosvitin complex, superhelical domain"/>
    <property type="match status" value="1"/>
</dbReference>
<dbReference type="Pfam" id="PF01347">
    <property type="entry name" value="Vitellogenin_N"/>
    <property type="match status" value="1"/>
</dbReference>
<dbReference type="GO" id="GO:0045735">
    <property type="term" value="F:nutrient reservoir activity"/>
    <property type="evidence" value="ECO:0007669"/>
    <property type="project" value="UniProtKB-KW"/>
</dbReference>
<evidence type="ECO:0000256" key="8">
    <source>
        <dbReference type="SAM" id="MobiDB-lite"/>
    </source>
</evidence>
<gene>
    <name evidence="12" type="ORF">ACEWY4_014808</name>
</gene>
<keyword evidence="2 9" id="KW-0732">Signal</keyword>
<dbReference type="Proteomes" id="UP001591681">
    <property type="component" value="Unassembled WGS sequence"/>
</dbReference>